<dbReference type="HAMAP" id="MF_01635">
    <property type="entry name" value="UbiA"/>
    <property type="match status" value="1"/>
</dbReference>
<comment type="cofactor">
    <cofactor evidence="1">
        <name>Mg(2+)</name>
        <dbReference type="ChEBI" id="CHEBI:18420"/>
    </cofactor>
</comment>
<gene>
    <name evidence="8" type="ORF">THAPSDRAFT_36738</name>
</gene>
<dbReference type="Proteomes" id="UP000001449">
    <property type="component" value="Chromosome 11"/>
</dbReference>
<dbReference type="InterPro" id="IPR030470">
    <property type="entry name" value="UbiA_prenylTrfase_CS"/>
</dbReference>
<evidence type="ECO:0000313" key="8">
    <source>
        <dbReference type="EMBL" id="EED87173.1"/>
    </source>
</evidence>
<dbReference type="NCBIfam" id="TIGR01474">
    <property type="entry name" value="ubiA_proteo"/>
    <property type="match status" value="1"/>
</dbReference>
<sequence length="299" mass="32614">YLSKSLHPYAHLSRLDKPIGTFLLLHPCLWSTALATTPLGSPPDLALCALFATGSFIMRGAGCTINDMWDSKYDKNVERTRDRPLASGALTYPQAWKFLALQMSAGLGVLLSLPHLEQCFKWGVASLPLVATYPLMKRYTNYPQLVLGLTFNWGAIMGWVAVRGDVDWSVVGPLYASGVAWTLIYDTLYAHQDKSDDKKLGLKSTALTFGEEGTKPILTTLAGVTWGGWMLAGYNCGFGDVLVYPYYYAGCTAAASHLLWQIQSADLNSAENLSYRFRSNNLVGAVVFASCVVGNLMAG</sequence>
<evidence type="ECO:0000256" key="6">
    <source>
        <dbReference type="ARBA" id="ARBA00022989"/>
    </source>
</evidence>
<feature type="non-terminal residue" evidence="8">
    <location>
        <position position="1"/>
    </location>
</feature>
<reference evidence="8 9" key="2">
    <citation type="journal article" date="2008" name="Nature">
        <title>The Phaeodactylum genome reveals the evolutionary history of diatom genomes.</title>
        <authorList>
            <person name="Bowler C."/>
            <person name="Allen A.E."/>
            <person name="Badger J.H."/>
            <person name="Grimwood J."/>
            <person name="Jabbari K."/>
            <person name="Kuo A."/>
            <person name="Maheswari U."/>
            <person name="Martens C."/>
            <person name="Maumus F."/>
            <person name="Otillar R.P."/>
            <person name="Rayko E."/>
            <person name="Salamov A."/>
            <person name="Vandepoele K."/>
            <person name="Beszteri B."/>
            <person name="Gruber A."/>
            <person name="Heijde M."/>
            <person name="Katinka M."/>
            <person name="Mock T."/>
            <person name="Valentin K."/>
            <person name="Verret F."/>
            <person name="Berges J.A."/>
            <person name="Brownlee C."/>
            <person name="Cadoret J.P."/>
            <person name="Chiovitti A."/>
            <person name="Choi C.J."/>
            <person name="Coesel S."/>
            <person name="De Martino A."/>
            <person name="Detter J.C."/>
            <person name="Durkin C."/>
            <person name="Falciatore A."/>
            <person name="Fournet J."/>
            <person name="Haruta M."/>
            <person name="Huysman M.J."/>
            <person name="Jenkins B.D."/>
            <person name="Jiroutova K."/>
            <person name="Jorgensen R.E."/>
            <person name="Joubert Y."/>
            <person name="Kaplan A."/>
            <person name="Kroger N."/>
            <person name="Kroth P.G."/>
            <person name="La Roche J."/>
            <person name="Lindquist E."/>
            <person name="Lommer M."/>
            <person name="Martin-Jezequel V."/>
            <person name="Lopez P.J."/>
            <person name="Lucas S."/>
            <person name="Mangogna M."/>
            <person name="McGinnis K."/>
            <person name="Medlin L.K."/>
            <person name="Montsant A."/>
            <person name="Oudot-Le Secq M.P."/>
            <person name="Napoli C."/>
            <person name="Obornik M."/>
            <person name="Parker M.S."/>
            <person name="Petit J.L."/>
            <person name="Porcel B.M."/>
            <person name="Poulsen N."/>
            <person name="Robison M."/>
            <person name="Rychlewski L."/>
            <person name="Rynearson T.A."/>
            <person name="Schmutz J."/>
            <person name="Shapiro H."/>
            <person name="Siaut M."/>
            <person name="Stanley M."/>
            <person name="Sussman M.R."/>
            <person name="Taylor A.R."/>
            <person name="Vardi A."/>
            <person name="von Dassow P."/>
            <person name="Vyverman W."/>
            <person name="Willis A."/>
            <person name="Wyrwicz L.S."/>
            <person name="Rokhsar D.S."/>
            <person name="Weissenbach J."/>
            <person name="Armbrust E.V."/>
            <person name="Green B.R."/>
            <person name="Van de Peer Y."/>
            <person name="Grigoriev I.V."/>
        </authorList>
    </citation>
    <scope>NUCLEOTIDE SEQUENCE [LARGE SCALE GENOMIC DNA]</scope>
    <source>
        <strain evidence="8 9">CCMP1335</strain>
    </source>
</reference>
<evidence type="ECO:0000256" key="7">
    <source>
        <dbReference type="ARBA" id="ARBA00023136"/>
    </source>
</evidence>
<dbReference type="GO" id="GO:0006744">
    <property type="term" value="P:ubiquinone biosynthetic process"/>
    <property type="evidence" value="ECO:0000318"/>
    <property type="project" value="GO_Central"/>
</dbReference>
<dbReference type="GeneID" id="7444490"/>
<dbReference type="GO" id="GO:0016765">
    <property type="term" value="F:transferase activity, transferring alkyl or aryl (other than methyl) groups"/>
    <property type="evidence" value="ECO:0000318"/>
    <property type="project" value="GO_Central"/>
</dbReference>
<dbReference type="PROSITE" id="PS00943">
    <property type="entry name" value="UBIA"/>
    <property type="match status" value="1"/>
</dbReference>
<keyword evidence="7" id="KW-0472">Membrane</keyword>
<dbReference type="InterPro" id="IPR000537">
    <property type="entry name" value="UbiA_prenyltransferase"/>
</dbReference>
<comment type="subcellular location">
    <subcellularLocation>
        <location evidence="2">Membrane</location>
        <topology evidence="2">Multi-pass membrane protein</topology>
    </subcellularLocation>
</comment>
<dbReference type="InterPro" id="IPR006370">
    <property type="entry name" value="HB_polyprenyltransferase-like"/>
</dbReference>
<dbReference type="KEGG" id="tps:THAPSDRAFT_36738"/>
<organism evidence="8 9">
    <name type="scientific">Thalassiosira pseudonana</name>
    <name type="common">Marine diatom</name>
    <name type="synonym">Cyclotella nana</name>
    <dbReference type="NCBI Taxonomy" id="35128"/>
    <lineage>
        <taxon>Eukaryota</taxon>
        <taxon>Sar</taxon>
        <taxon>Stramenopiles</taxon>
        <taxon>Ochrophyta</taxon>
        <taxon>Bacillariophyta</taxon>
        <taxon>Coscinodiscophyceae</taxon>
        <taxon>Thalassiosirophycidae</taxon>
        <taxon>Thalassiosirales</taxon>
        <taxon>Thalassiosiraceae</taxon>
        <taxon>Thalassiosira</taxon>
    </lineage>
</organism>
<name>B8LC81_THAPS</name>
<dbReference type="CDD" id="cd13959">
    <property type="entry name" value="PT_UbiA_COQ2"/>
    <property type="match status" value="1"/>
</dbReference>
<proteinExistence type="inferred from homology"/>
<dbReference type="InParanoid" id="B8LC81"/>
<dbReference type="HOGENOM" id="CLU_034879_3_0_1"/>
<keyword evidence="9" id="KW-1185">Reference proteome</keyword>
<dbReference type="Gene3D" id="1.20.120.1780">
    <property type="entry name" value="UbiA prenyltransferase"/>
    <property type="match status" value="1"/>
</dbReference>
<protein>
    <submittedName>
        <fullName evidence="8">Uncharacterized protein</fullName>
    </submittedName>
</protein>
<dbReference type="PANTHER" id="PTHR11048">
    <property type="entry name" value="PRENYLTRANSFERASES"/>
    <property type="match status" value="1"/>
</dbReference>
<dbReference type="InterPro" id="IPR039653">
    <property type="entry name" value="Prenyltransferase"/>
</dbReference>
<keyword evidence="5" id="KW-0812">Transmembrane</keyword>
<evidence type="ECO:0000256" key="4">
    <source>
        <dbReference type="ARBA" id="ARBA00022679"/>
    </source>
</evidence>
<evidence type="ECO:0000256" key="1">
    <source>
        <dbReference type="ARBA" id="ARBA00001946"/>
    </source>
</evidence>
<dbReference type="eggNOG" id="KOG1381">
    <property type="taxonomic scope" value="Eukaryota"/>
</dbReference>
<dbReference type="STRING" id="35128.B8LC81"/>
<dbReference type="PaxDb" id="35128-Thaps36738"/>
<accession>B8LC81</accession>
<evidence type="ECO:0000256" key="5">
    <source>
        <dbReference type="ARBA" id="ARBA00022692"/>
    </source>
</evidence>
<dbReference type="Pfam" id="PF01040">
    <property type="entry name" value="UbiA"/>
    <property type="match status" value="1"/>
</dbReference>
<dbReference type="FunFam" id="1.10.357.140:FF:000003">
    <property type="entry name" value="4-hydroxybenzoate polyprenyltransferase, mitochondrial"/>
    <property type="match status" value="1"/>
</dbReference>
<dbReference type="AlphaFoldDB" id="B8LC81"/>
<evidence type="ECO:0000256" key="2">
    <source>
        <dbReference type="ARBA" id="ARBA00004141"/>
    </source>
</evidence>
<reference evidence="8 9" key="1">
    <citation type="journal article" date="2004" name="Science">
        <title>The genome of the diatom Thalassiosira pseudonana: ecology, evolution, and metabolism.</title>
        <authorList>
            <person name="Armbrust E.V."/>
            <person name="Berges J.A."/>
            <person name="Bowler C."/>
            <person name="Green B.R."/>
            <person name="Martinez D."/>
            <person name="Putnam N.H."/>
            <person name="Zhou S."/>
            <person name="Allen A.E."/>
            <person name="Apt K.E."/>
            <person name="Bechner M."/>
            <person name="Brzezinski M.A."/>
            <person name="Chaal B.K."/>
            <person name="Chiovitti A."/>
            <person name="Davis A.K."/>
            <person name="Demarest M.S."/>
            <person name="Detter J.C."/>
            <person name="Glavina T."/>
            <person name="Goodstein D."/>
            <person name="Hadi M.Z."/>
            <person name="Hellsten U."/>
            <person name="Hildebrand M."/>
            <person name="Jenkins B.D."/>
            <person name="Jurka J."/>
            <person name="Kapitonov V.V."/>
            <person name="Kroger N."/>
            <person name="Lau W.W."/>
            <person name="Lane T.W."/>
            <person name="Larimer F.W."/>
            <person name="Lippmeier J.C."/>
            <person name="Lucas S."/>
            <person name="Medina M."/>
            <person name="Montsant A."/>
            <person name="Obornik M."/>
            <person name="Parker M.S."/>
            <person name="Palenik B."/>
            <person name="Pazour G.J."/>
            <person name="Richardson P.M."/>
            <person name="Rynearson T.A."/>
            <person name="Saito M.A."/>
            <person name="Schwartz D.C."/>
            <person name="Thamatrakoln K."/>
            <person name="Valentin K."/>
            <person name="Vardi A."/>
            <person name="Wilkerson F.P."/>
            <person name="Rokhsar D.S."/>
        </authorList>
    </citation>
    <scope>NUCLEOTIDE SEQUENCE [LARGE SCALE GENOMIC DNA]</scope>
    <source>
        <strain evidence="8 9">CCMP1335</strain>
    </source>
</reference>
<dbReference type="GO" id="GO:0005743">
    <property type="term" value="C:mitochondrial inner membrane"/>
    <property type="evidence" value="ECO:0000318"/>
    <property type="project" value="GO_Central"/>
</dbReference>
<dbReference type="PANTHER" id="PTHR11048:SF28">
    <property type="entry name" value="4-HYDROXYBENZOATE POLYPRENYLTRANSFERASE, MITOCHONDRIAL"/>
    <property type="match status" value="1"/>
</dbReference>
<dbReference type="OMA" id="KFEHTIF"/>
<keyword evidence="4" id="KW-0808">Transferase</keyword>
<dbReference type="InterPro" id="IPR044878">
    <property type="entry name" value="UbiA_sf"/>
</dbReference>
<keyword evidence="6" id="KW-1133">Transmembrane helix</keyword>
<dbReference type="GO" id="GO:0004659">
    <property type="term" value="F:prenyltransferase activity"/>
    <property type="evidence" value="ECO:0007669"/>
    <property type="project" value="InterPro"/>
</dbReference>
<dbReference type="Gene3D" id="1.10.357.140">
    <property type="entry name" value="UbiA prenyltransferase"/>
    <property type="match status" value="1"/>
</dbReference>
<dbReference type="EMBL" id="DS999415">
    <property type="protein sequence ID" value="EED87173.1"/>
    <property type="molecule type" value="Genomic_DNA"/>
</dbReference>
<dbReference type="RefSeq" id="XP_002296477.1">
    <property type="nucleotide sequence ID" value="XM_002296441.1"/>
</dbReference>
<evidence type="ECO:0000313" key="9">
    <source>
        <dbReference type="Proteomes" id="UP000001449"/>
    </source>
</evidence>
<dbReference type="FunFam" id="1.20.120.1780:FF:000001">
    <property type="entry name" value="4-hydroxybenzoate octaprenyltransferase"/>
    <property type="match status" value="1"/>
</dbReference>
<evidence type="ECO:0000256" key="3">
    <source>
        <dbReference type="ARBA" id="ARBA00005985"/>
    </source>
</evidence>
<comment type="similarity">
    <text evidence="3">Belongs to the UbiA prenyltransferase family.</text>
</comment>